<evidence type="ECO:0000256" key="2">
    <source>
        <dbReference type="ARBA" id="ARBA00022729"/>
    </source>
</evidence>
<comment type="subcellular location">
    <subcellularLocation>
        <location evidence="1">Cell outer membrane</location>
    </subcellularLocation>
</comment>
<dbReference type="InterPro" id="IPR011250">
    <property type="entry name" value="OMP/PagP_B-barrel"/>
</dbReference>
<dbReference type="Pfam" id="PF13505">
    <property type="entry name" value="OMP_b-brl"/>
    <property type="match status" value="1"/>
</dbReference>
<comment type="caution">
    <text evidence="8">The sequence shown here is derived from an EMBL/GenBank/DDBJ whole genome shotgun (WGS) entry which is preliminary data.</text>
</comment>
<feature type="signal peptide" evidence="6">
    <location>
        <begin position="1"/>
        <end position="19"/>
    </location>
</feature>
<dbReference type="InterPro" id="IPR027385">
    <property type="entry name" value="Beta-barrel_OMP"/>
</dbReference>
<organism evidence="8 9">
    <name type="scientific">Alsobacter metallidurans</name>
    <dbReference type="NCBI Taxonomy" id="340221"/>
    <lineage>
        <taxon>Bacteria</taxon>
        <taxon>Pseudomonadati</taxon>
        <taxon>Pseudomonadota</taxon>
        <taxon>Alphaproteobacteria</taxon>
        <taxon>Hyphomicrobiales</taxon>
        <taxon>Alsobacteraceae</taxon>
        <taxon>Alsobacter</taxon>
    </lineage>
</organism>
<dbReference type="GO" id="GO:0009279">
    <property type="term" value="C:cell outer membrane"/>
    <property type="evidence" value="ECO:0007669"/>
    <property type="project" value="UniProtKB-SubCell"/>
</dbReference>
<dbReference type="EMBL" id="BMES01000001">
    <property type="protein sequence ID" value="GGH15306.1"/>
    <property type="molecule type" value="Genomic_DNA"/>
</dbReference>
<comment type="similarity">
    <text evidence="5">Belongs to the Omp25/RopB family.</text>
</comment>
<keyword evidence="3" id="KW-0472">Membrane</keyword>
<gene>
    <name evidence="8" type="ORF">GCM10007036_15220</name>
</gene>
<name>A0A917MJ47_9HYPH</name>
<dbReference type="AlphaFoldDB" id="A0A917MJ47"/>
<evidence type="ECO:0000256" key="5">
    <source>
        <dbReference type="ARBA" id="ARBA00038306"/>
    </source>
</evidence>
<keyword evidence="2 6" id="KW-0732">Signal</keyword>
<reference evidence="8" key="2">
    <citation type="submission" date="2020-09" db="EMBL/GenBank/DDBJ databases">
        <authorList>
            <person name="Sun Q."/>
            <person name="Zhou Y."/>
        </authorList>
    </citation>
    <scope>NUCLEOTIDE SEQUENCE</scope>
    <source>
        <strain evidence="8">CGMCC 1.12214</strain>
    </source>
</reference>
<dbReference type="SUPFAM" id="SSF56925">
    <property type="entry name" value="OMPA-like"/>
    <property type="match status" value="1"/>
</dbReference>
<accession>A0A917MJ47</accession>
<evidence type="ECO:0000259" key="7">
    <source>
        <dbReference type="Pfam" id="PF13505"/>
    </source>
</evidence>
<keyword evidence="9" id="KW-1185">Reference proteome</keyword>
<dbReference type="PANTHER" id="PTHR34001:SF3">
    <property type="entry name" value="BLL7405 PROTEIN"/>
    <property type="match status" value="1"/>
</dbReference>
<dbReference type="Gene3D" id="2.40.160.20">
    <property type="match status" value="1"/>
</dbReference>
<feature type="chain" id="PRO_5037229939" description="Outer membrane protein beta-barrel domain-containing protein" evidence="6">
    <location>
        <begin position="20"/>
        <end position="278"/>
    </location>
</feature>
<proteinExistence type="inferred from homology"/>
<dbReference type="PANTHER" id="PTHR34001">
    <property type="entry name" value="BLL7405 PROTEIN"/>
    <property type="match status" value="1"/>
</dbReference>
<sequence length="278" mass="29351">MRFASLVALLIAAPTLASAADYMMPPLPAGRLPGPAEDFNWGGLYGGIHAGATTADFKTTGLGKTLVNDAYYNKTALPLAESMVRLGENPSDQQMHLGGFVGYNMLFDDAVVGFELDYTHLKDKLVGASSISDAARRASSTTLADAIDYTSSARSQLGDYAIFKLRGGYAFGRFLPYATLGAVVAKQRLSAQYTSVYNELTLDPATGAITGVNVGPLNRNASVVKSGYNYGGAIGVGVDWAVLDNVLLRAEYQHIAMASYKGATTSANSFRLGAGVKY</sequence>
<evidence type="ECO:0000256" key="6">
    <source>
        <dbReference type="SAM" id="SignalP"/>
    </source>
</evidence>
<reference evidence="8" key="1">
    <citation type="journal article" date="2014" name="Int. J. Syst. Evol. Microbiol.">
        <title>Complete genome sequence of Corynebacterium casei LMG S-19264T (=DSM 44701T), isolated from a smear-ripened cheese.</title>
        <authorList>
            <consortium name="US DOE Joint Genome Institute (JGI-PGF)"/>
            <person name="Walter F."/>
            <person name="Albersmeier A."/>
            <person name="Kalinowski J."/>
            <person name="Ruckert C."/>
        </authorList>
    </citation>
    <scope>NUCLEOTIDE SEQUENCE</scope>
    <source>
        <strain evidence="8">CGMCC 1.12214</strain>
    </source>
</reference>
<feature type="domain" description="Outer membrane protein beta-barrel" evidence="7">
    <location>
        <begin position="38"/>
        <end position="277"/>
    </location>
</feature>
<dbReference type="Proteomes" id="UP000603912">
    <property type="component" value="Unassembled WGS sequence"/>
</dbReference>
<keyword evidence="4" id="KW-0998">Cell outer membrane</keyword>
<protein>
    <recommendedName>
        <fullName evidence="7">Outer membrane protein beta-barrel domain-containing protein</fullName>
    </recommendedName>
</protein>
<evidence type="ECO:0000256" key="1">
    <source>
        <dbReference type="ARBA" id="ARBA00004442"/>
    </source>
</evidence>
<evidence type="ECO:0000256" key="4">
    <source>
        <dbReference type="ARBA" id="ARBA00023237"/>
    </source>
</evidence>
<evidence type="ECO:0000313" key="9">
    <source>
        <dbReference type="Proteomes" id="UP000603912"/>
    </source>
</evidence>
<evidence type="ECO:0000256" key="3">
    <source>
        <dbReference type="ARBA" id="ARBA00023136"/>
    </source>
</evidence>
<evidence type="ECO:0000313" key="8">
    <source>
        <dbReference type="EMBL" id="GGH15306.1"/>
    </source>
</evidence>
<dbReference type="InterPro" id="IPR051692">
    <property type="entry name" value="OMP-like"/>
</dbReference>